<keyword evidence="2" id="KW-0238">DNA-binding</keyword>
<dbReference type="NCBIfam" id="TIGR01764">
    <property type="entry name" value="excise"/>
    <property type="match status" value="1"/>
</dbReference>
<proteinExistence type="predicted"/>
<dbReference type="AlphaFoldDB" id="A0A3A1NYP8"/>
<dbReference type="Proteomes" id="UP000265366">
    <property type="component" value="Unassembled WGS sequence"/>
</dbReference>
<keyword evidence="3" id="KW-1185">Reference proteome</keyword>
<dbReference type="RefSeq" id="WP_119594798.1">
    <property type="nucleotide sequence ID" value="NZ_QXFM01000142.1"/>
</dbReference>
<feature type="domain" description="Helix-turn-helix" evidence="1">
    <location>
        <begin position="14"/>
        <end position="60"/>
    </location>
</feature>
<accession>A0A3A1NYP8</accession>
<evidence type="ECO:0000313" key="2">
    <source>
        <dbReference type="EMBL" id="RIV80489.1"/>
    </source>
</evidence>
<dbReference type="GO" id="GO:0003677">
    <property type="term" value="F:DNA binding"/>
    <property type="evidence" value="ECO:0007669"/>
    <property type="project" value="UniProtKB-KW"/>
</dbReference>
<protein>
    <submittedName>
        <fullName evidence="2">DNA-binding protein</fullName>
    </submittedName>
</protein>
<organism evidence="2 3">
    <name type="scientific">Aurantiacibacter xanthus</name>
    <dbReference type="NCBI Taxonomy" id="1784712"/>
    <lineage>
        <taxon>Bacteria</taxon>
        <taxon>Pseudomonadati</taxon>
        <taxon>Pseudomonadota</taxon>
        <taxon>Alphaproteobacteria</taxon>
        <taxon>Sphingomonadales</taxon>
        <taxon>Erythrobacteraceae</taxon>
        <taxon>Aurantiacibacter</taxon>
    </lineage>
</organism>
<reference evidence="2 3" key="1">
    <citation type="submission" date="2018-08" db="EMBL/GenBank/DDBJ databases">
        <title>Erythrobacter zhengii sp.nov., a bacterium isolated from deep-sea sediment.</title>
        <authorList>
            <person name="Fang C."/>
            <person name="Wu Y.-H."/>
            <person name="Sun C."/>
            <person name="Wang H."/>
            <person name="Cheng H."/>
            <person name="Meng F.-X."/>
            <person name="Wang C.-S."/>
            <person name="Xu X.-W."/>
        </authorList>
    </citation>
    <scope>NUCLEOTIDE SEQUENCE [LARGE SCALE GENOMIC DNA]</scope>
    <source>
        <strain evidence="2 3">CCTCC AB 2015396</strain>
    </source>
</reference>
<evidence type="ECO:0000259" key="1">
    <source>
        <dbReference type="Pfam" id="PF12728"/>
    </source>
</evidence>
<dbReference type="Pfam" id="PF12728">
    <property type="entry name" value="HTH_17"/>
    <property type="match status" value="1"/>
</dbReference>
<dbReference type="InterPro" id="IPR041657">
    <property type="entry name" value="HTH_17"/>
</dbReference>
<comment type="caution">
    <text evidence="2">The sequence shown here is derived from an EMBL/GenBank/DDBJ whole genome shotgun (WGS) entry which is preliminary data.</text>
</comment>
<sequence>MSNNPVPDAISVRIKDACRMTGIGRSKFYELIAAGEVEIVKIGAMTLVPTDSLRKLIERGRQADAK</sequence>
<gene>
    <name evidence="2" type="ORF">D2V17_19450</name>
</gene>
<dbReference type="EMBL" id="QXFM01000142">
    <property type="protein sequence ID" value="RIV80489.1"/>
    <property type="molecule type" value="Genomic_DNA"/>
</dbReference>
<dbReference type="OrthoDB" id="7874861at2"/>
<evidence type="ECO:0000313" key="3">
    <source>
        <dbReference type="Proteomes" id="UP000265366"/>
    </source>
</evidence>
<dbReference type="InterPro" id="IPR010093">
    <property type="entry name" value="SinI_DNA-bd"/>
</dbReference>
<name>A0A3A1NYP8_9SPHN</name>